<dbReference type="SUPFAM" id="SSF56204">
    <property type="entry name" value="Hect, E3 ligase catalytic domain"/>
    <property type="match status" value="1"/>
</dbReference>
<evidence type="ECO:0000256" key="5">
    <source>
        <dbReference type="ARBA" id="ARBA00022786"/>
    </source>
</evidence>
<dbReference type="FunFam" id="3.90.1750.10:FF:000002">
    <property type="entry name" value="E3 ubiquitin-protein ligase"/>
    <property type="match status" value="1"/>
</dbReference>
<evidence type="ECO:0000259" key="11">
    <source>
        <dbReference type="PROSITE" id="PS50020"/>
    </source>
</evidence>
<feature type="compositionally biased region" description="Low complexity" evidence="9">
    <location>
        <begin position="180"/>
        <end position="189"/>
    </location>
</feature>
<dbReference type="PROSITE" id="PS01159">
    <property type="entry name" value="WW_DOMAIN_1"/>
    <property type="match status" value="4"/>
</dbReference>
<feature type="active site" description="Glycyl thioester intermediate" evidence="7 8">
    <location>
        <position position="760"/>
    </location>
</feature>
<dbReference type="GO" id="GO:0016567">
    <property type="term" value="P:protein ubiquitination"/>
    <property type="evidence" value="ECO:0007669"/>
    <property type="project" value="UniProtKB-UniPathway"/>
</dbReference>
<dbReference type="Gene3D" id="2.60.40.150">
    <property type="entry name" value="C2 domain"/>
    <property type="match status" value="1"/>
</dbReference>
<feature type="domain" description="WW" evidence="11">
    <location>
        <begin position="324"/>
        <end position="358"/>
    </location>
</feature>
<dbReference type="InterPro" id="IPR035892">
    <property type="entry name" value="C2_domain_sf"/>
</dbReference>
<dbReference type="InterPro" id="IPR001202">
    <property type="entry name" value="WW_dom"/>
</dbReference>
<dbReference type="GO" id="GO:0061630">
    <property type="term" value="F:ubiquitin protein ligase activity"/>
    <property type="evidence" value="ECO:0007669"/>
    <property type="project" value="UniProtKB-EC"/>
</dbReference>
<comment type="catalytic activity">
    <reaction evidence="1 6">
        <text>S-ubiquitinyl-[E2 ubiquitin-conjugating enzyme]-L-cysteine + [acceptor protein]-L-lysine = [E2 ubiquitin-conjugating enzyme]-L-cysteine + N(6)-ubiquitinyl-[acceptor protein]-L-lysine.</text>
        <dbReference type="EC" id="2.3.2.26"/>
    </reaction>
</comment>
<sequence>MDTNLAVKLSTTAFKAVLSARLPNTGGLFSKLPDVYVELIVDSQLAKKTPVKKKTSSPQWDEKVQVQVSESSVLEFRVFGKSKLFEDSLIGQKSLKMSHAIKKESDNGKFENVKINLALASSKDSNKAGELRIILNGTIEKMKKKSSGNYDSEGHFGEASTSTSAASSSGAARTNAFSASAAASTGASSSHRRSNLGKMRDTTLGQSTPQNQVSAADERLPEGWELRFDVYGRKYYVDHTTKSTTWERPTNNPLPSGWEMRRDPRGRVYYVDHNTRTTTWQRPTADMLEAHEQWQSNRDQAMQQWQERFLLQSNTLISSDDPLGPLPNGWEKRADPNTLRVYYVNHINRTTQWEDPRTQGVTDDPLPEGWEMRFTEQGVPFFVDHNTKSTTYNDPRTGKPVGPMGVHGVTMSFERTFRWKIAQFRYLCLSNSVPNHVKITVSRNNLFEDSFQEIMRKNAVDLRRRLYIQFRGEEGLDYGGVAREWFFLLSHEVLNPMYCLFMYAGNNNYSLQINPASFINPDHLKYFEYIGRFIAMALFHGKFIYSGFTMPFYKKMLNKKLTLKDLESVDSEFYNSVMWIKENDIDECDMELYFVADYELLGEVRTHELKEGGAEIKVTEANKEEYMELLVEWRFNRGIEQQTRAFFTGFNAVFPLEWLQYFDERELELLLCGMQDVDVDDWQRNTVYRHYALQSKQVVWFWQFVRSLDQEKRARLLQFVTGTCRVPVGGFSELIGSTGPQLFCIERVGKENWLPRSHTCFNRLDLPPYRSYEQLAEKLNRAIEETEGFGNE</sequence>
<evidence type="ECO:0000259" key="12">
    <source>
        <dbReference type="PROSITE" id="PS50237"/>
    </source>
</evidence>
<evidence type="ECO:0000256" key="1">
    <source>
        <dbReference type="ARBA" id="ARBA00000885"/>
    </source>
</evidence>
<keyword evidence="13" id="KW-1185">Reference proteome</keyword>
<evidence type="ECO:0000256" key="3">
    <source>
        <dbReference type="ARBA" id="ARBA00022679"/>
    </source>
</evidence>
<feature type="domain" description="WW" evidence="11">
    <location>
        <begin position="252"/>
        <end position="285"/>
    </location>
</feature>
<dbReference type="PANTHER" id="PTHR11254">
    <property type="entry name" value="HECT DOMAIN UBIQUITIN-PROTEIN LIGASE"/>
    <property type="match status" value="1"/>
</dbReference>
<dbReference type="InterPro" id="IPR050409">
    <property type="entry name" value="E3_ubiq-protein_ligase"/>
</dbReference>
<dbReference type="SUPFAM" id="SSF51045">
    <property type="entry name" value="WW domain"/>
    <property type="match status" value="4"/>
</dbReference>
<dbReference type="WBParaSite" id="SMUV_0000066401-mRNA-1">
    <property type="protein sequence ID" value="SMUV_0000066401-mRNA-1"/>
    <property type="gene ID" value="SMUV_0000066401"/>
</dbReference>
<keyword evidence="5 6" id="KW-0833">Ubl conjugation pathway</keyword>
<organism evidence="13 14">
    <name type="scientific">Syphacia muris</name>
    <dbReference type="NCBI Taxonomy" id="451379"/>
    <lineage>
        <taxon>Eukaryota</taxon>
        <taxon>Metazoa</taxon>
        <taxon>Ecdysozoa</taxon>
        <taxon>Nematoda</taxon>
        <taxon>Chromadorea</taxon>
        <taxon>Rhabditida</taxon>
        <taxon>Spirurina</taxon>
        <taxon>Oxyuridomorpha</taxon>
        <taxon>Oxyuroidea</taxon>
        <taxon>Oxyuridae</taxon>
        <taxon>Syphacia</taxon>
    </lineage>
</organism>
<feature type="compositionally biased region" description="Polar residues" evidence="9">
    <location>
        <begin position="203"/>
        <end position="214"/>
    </location>
</feature>
<dbReference type="InterPro" id="IPR000008">
    <property type="entry name" value="C2_dom"/>
</dbReference>
<dbReference type="Pfam" id="PF00397">
    <property type="entry name" value="WW"/>
    <property type="match status" value="4"/>
</dbReference>
<name>A0A0N5A994_9BILA</name>
<dbReference type="GO" id="GO:0043161">
    <property type="term" value="P:proteasome-mediated ubiquitin-dependent protein catabolic process"/>
    <property type="evidence" value="ECO:0007669"/>
    <property type="project" value="TreeGrafter"/>
</dbReference>
<accession>A0A0N5A994</accession>
<dbReference type="PROSITE" id="PS50004">
    <property type="entry name" value="C2"/>
    <property type="match status" value="1"/>
</dbReference>
<evidence type="ECO:0000256" key="4">
    <source>
        <dbReference type="ARBA" id="ARBA00022737"/>
    </source>
</evidence>
<dbReference type="InterPro" id="IPR036020">
    <property type="entry name" value="WW_dom_sf"/>
</dbReference>
<proteinExistence type="predicted"/>
<dbReference type="SMART" id="SM00119">
    <property type="entry name" value="HECTc"/>
    <property type="match status" value="1"/>
</dbReference>
<dbReference type="AlphaFoldDB" id="A0A0N5A994"/>
<dbReference type="Pfam" id="PF00168">
    <property type="entry name" value="C2"/>
    <property type="match status" value="1"/>
</dbReference>
<dbReference type="GO" id="GO:0005737">
    <property type="term" value="C:cytoplasm"/>
    <property type="evidence" value="ECO:0007669"/>
    <property type="project" value="UniProtKB-ARBA"/>
</dbReference>
<reference evidence="14" key="1">
    <citation type="submission" date="2017-02" db="UniProtKB">
        <authorList>
            <consortium name="WormBaseParasite"/>
        </authorList>
    </citation>
    <scope>IDENTIFICATION</scope>
</reference>
<protein>
    <recommendedName>
        <fullName evidence="6">E3 ubiquitin-protein ligase</fullName>
        <ecNumber evidence="6">2.3.2.26</ecNumber>
    </recommendedName>
</protein>
<dbReference type="FunFam" id="3.30.2160.10:FF:000003">
    <property type="entry name" value="E3 ubiquitin-protein ligase"/>
    <property type="match status" value="1"/>
</dbReference>
<evidence type="ECO:0000259" key="10">
    <source>
        <dbReference type="PROSITE" id="PS50004"/>
    </source>
</evidence>
<dbReference type="UniPathway" id="UPA00143"/>
<dbReference type="PANTHER" id="PTHR11254:SF429">
    <property type="entry name" value="E3 UBIQUITIN-PROTEIN LIGASE SU(DX)"/>
    <property type="match status" value="1"/>
</dbReference>
<feature type="region of interest" description="Disordered" evidence="9">
    <location>
        <begin position="144"/>
        <end position="167"/>
    </location>
</feature>
<dbReference type="CDD" id="cd00201">
    <property type="entry name" value="WW"/>
    <property type="match status" value="4"/>
</dbReference>
<dbReference type="PROSITE" id="PS50237">
    <property type="entry name" value="HECT"/>
    <property type="match status" value="1"/>
</dbReference>
<comment type="pathway">
    <text evidence="2 6">Protein modification; protein ubiquitination.</text>
</comment>
<dbReference type="SMART" id="SM00456">
    <property type="entry name" value="WW"/>
    <property type="match status" value="4"/>
</dbReference>
<dbReference type="FunFam" id="2.20.70.10:FF:000068">
    <property type="entry name" value="E3 ubiquitin-protein ligase"/>
    <property type="match status" value="1"/>
</dbReference>
<feature type="region of interest" description="Disordered" evidence="9">
    <location>
        <begin position="180"/>
        <end position="218"/>
    </location>
</feature>
<feature type="domain" description="C2" evidence="10">
    <location>
        <begin position="1"/>
        <end position="110"/>
    </location>
</feature>
<dbReference type="CDD" id="cd00078">
    <property type="entry name" value="HECTc"/>
    <property type="match status" value="1"/>
</dbReference>
<feature type="domain" description="WW" evidence="11">
    <location>
        <begin position="364"/>
        <end position="397"/>
    </location>
</feature>
<feature type="domain" description="WW" evidence="11">
    <location>
        <begin position="218"/>
        <end position="251"/>
    </location>
</feature>
<dbReference type="InterPro" id="IPR024928">
    <property type="entry name" value="E3_ub_ligase_SMURF1"/>
</dbReference>
<dbReference type="SMART" id="SM00239">
    <property type="entry name" value="C2"/>
    <property type="match status" value="1"/>
</dbReference>
<dbReference type="PIRSF" id="PIRSF001569">
    <property type="entry name" value="E3_ub_ligase_SMURF1"/>
    <property type="match status" value="1"/>
</dbReference>
<dbReference type="Gene3D" id="3.90.1750.10">
    <property type="entry name" value="Hect, E3 ligase catalytic domains"/>
    <property type="match status" value="1"/>
</dbReference>
<dbReference type="FunFam" id="2.20.70.10:FF:000005">
    <property type="entry name" value="E3 ubiquitin-protein ligase"/>
    <property type="match status" value="1"/>
</dbReference>
<dbReference type="Proteomes" id="UP000046393">
    <property type="component" value="Unplaced"/>
</dbReference>
<dbReference type="Gene3D" id="3.30.2160.10">
    <property type="entry name" value="Hect, E3 ligase catalytic domain"/>
    <property type="match status" value="1"/>
</dbReference>
<keyword evidence="3 6" id="KW-0808">Transferase</keyword>
<evidence type="ECO:0000313" key="13">
    <source>
        <dbReference type="Proteomes" id="UP000046393"/>
    </source>
</evidence>
<evidence type="ECO:0000313" key="14">
    <source>
        <dbReference type="WBParaSite" id="SMUV_0000066401-mRNA-1"/>
    </source>
</evidence>
<evidence type="ECO:0000256" key="6">
    <source>
        <dbReference type="PIRNR" id="PIRNR001569"/>
    </source>
</evidence>
<feature type="domain" description="HECT" evidence="12">
    <location>
        <begin position="458"/>
        <end position="792"/>
    </location>
</feature>
<dbReference type="Pfam" id="PF00632">
    <property type="entry name" value="HECT"/>
    <property type="match status" value="1"/>
</dbReference>
<dbReference type="SUPFAM" id="SSF49562">
    <property type="entry name" value="C2 domain (Calcium/lipid-binding domain, CaLB)"/>
    <property type="match status" value="1"/>
</dbReference>
<evidence type="ECO:0000256" key="8">
    <source>
        <dbReference type="PROSITE-ProRule" id="PRU00104"/>
    </source>
</evidence>
<dbReference type="STRING" id="451379.A0A0N5A994"/>
<evidence type="ECO:0000256" key="7">
    <source>
        <dbReference type="PIRSR" id="PIRSR001569-1"/>
    </source>
</evidence>
<dbReference type="EC" id="2.3.2.26" evidence="6"/>
<dbReference type="InterPro" id="IPR000569">
    <property type="entry name" value="HECT_dom"/>
</dbReference>
<dbReference type="InterPro" id="IPR035983">
    <property type="entry name" value="Hect_E3_ubiquitin_ligase"/>
</dbReference>
<dbReference type="PROSITE" id="PS50020">
    <property type="entry name" value="WW_DOMAIN_2"/>
    <property type="match status" value="4"/>
</dbReference>
<dbReference type="FunFam" id="3.30.2410.10:FF:000002">
    <property type="entry name" value="E3 ubiquitin-protein ligase HECW2"/>
    <property type="match status" value="1"/>
</dbReference>
<dbReference type="Gene3D" id="3.30.2410.10">
    <property type="entry name" value="Hect, E3 ligase catalytic domain"/>
    <property type="match status" value="1"/>
</dbReference>
<evidence type="ECO:0000256" key="2">
    <source>
        <dbReference type="ARBA" id="ARBA00004906"/>
    </source>
</evidence>
<dbReference type="CDD" id="cd04021">
    <property type="entry name" value="C2_E3_ubiquitin_ligase"/>
    <property type="match status" value="1"/>
</dbReference>
<keyword evidence="4" id="KW-0677">Repeat</keyword>
<dbReference type="Gene3D" id="2.20.70.10">
    <property type="match status" value="3"/>
</dbReference>
<evidence type="ECO:0000256" key="9">
    <source>
        <dbReference type="SAM" id="MobiDB-lite"/>
    </source>
</evidence>